<dbReference type="RefSeq" id="WP_170072352.1">
    <property type="nucleotide sequence ID" value="NZ_PTJA01000006.1"/>
</dbReference>
<feature type="coiled-coil region" evidence="1">
    <location>
        <begin position="544"/>
        <end position="571"/>
    </location>
</feature>
<name>A0A2S6HSH1_9FIRM</name>
<protein>
    <submittedName>
        <fullName evidence="3">SPP1 gp7 family putative phage head morphogenesis protein</fullName>
    </submittedName>
</protein>
<evidence type="ECO:0000256" key="1">
    <source>
        <dbReference type="SAM" id="Coils"/>
    </source>
</evidence>
<keyword evidence="1" id="KW-0175">Coiled coil</keyword>
<comment type="caution">
    <text evidence="3">The sequence shown here is derived from an EMBL/GenBank/DDBJ whole genome shotgun (WGS) entry which is preliminary data.</text>
</comment>
<evidence type="ECO:0000313" key="4">
    <source>
        <dbReference type="Proteomes" id="UP000237749"/>
    </source>
</evidence>
<dbReference type="AlphaFoldDB" id="A0A2S6HSH1"/>
<keyword evidence="4" id="KW-1185">Reference proteome</keyword>
<dbReference type="EMBL" id="PTJA01000006">
    <property type="protein sequence ID" value="PPK80627.1"/>
    <property type="molecule type" value="Genomic_DNA"/>
</dbReference>
<dbReference type="Pfam" id="PF04233">
    <property type="entry name" value="Phage_Mu_F"/>
    <property type="match status" value="1"/>
</dbReference>
<evidence type="ECO:0000313" key="3">
    <source>
        <dbReference type="EMBL" id="PPK80627.1"/>
    </source>
</evidence>
<dbReference type="Proteomes" id="UP000237749">
    <property type="component" value="Unassembled WGS sequence"/>
</dbReference>
<sequence length="584" mass="67819">MSNLSYWEKRKAWEMFRYMEQAEKAAEEISRLYLKSSRHISLELDEIFERYQKKHKLSEKEAYRLLNSMKDKTSLDELKAALRSGGSDKTKAEILAELESPAYQARLERLQQLQNQLDLTMQNVYQQEKVKSTSHYIDLANEAYYRSIFGIQQRTGLNFGFNLISPAAVERVVNSKWSGANYSARIWSNTKALAQDLKEELLLSLITGRTDRETADIIANKFAAGASQARRLVRTESCNLANQMEMASYEECGIEYYIYVATLDLRTSSICRSLDGKRFKVSEQQPGINCPPMHPWCRSTTICDIGDEELSQMKRRARDPVSGKTNTVPTNMTYEEWYGKNVKGKPEAEFNEKMIRNRSADRRQFERYKEILGEEAPKTLDSFQKVKYADTDEYGILKAQYKGMSYYSKAIESEPEITNQVKIIAEAAGMDSLGLEYRIKTKESFLEKIRKNYDPGGNEYEIKDIIRYTLGADPERLTEKTLLAIEKFENQGYNTVRIKNTWHPDSSYNGINTFIKSPGGQTFEMQYHTRESFDLKNGELHKLYERQRKILDDESEEYLELDDQMIELSSRLTFPKNVERVKNK</sequence>
<evidence type="ECO:0000259" key="2">
    <source>
        <dbReference type="Pfam" id="PF04233"/>
    </source>
</evidence>
<dbReference type="NCBIfam" id="TIGR01641">
    <property type="entry name" value="phageSPP1_gp7"/>
    <property type="match status" value="1"/>
</dbReference>
<feature type="domain" description="Phage head morphogenesis" evidence="2">
    <location>
        <begin position="196"/>
        <end position="302"/>
    </location>
</feature>
<organism evidence="3 4">
    <name type="scientific">Lacrimispora xylanisolvens</name>
    <dbReference type="NCBI Taxonomy" id="384636"/>
    <lineage>
        <taxon>Bacteria</taxon>
        <taxon>Bacillati</taxon>
        <taxon>Bacillota</taxon>
        <taxon>Clostridia</taxon>
        <taxon>Lachnospirales</taxon>
        <taxon>Lachnospiraceae</taxon>
        <taxon>Lacrimispora</taxon>
    </lineage>
</organism>
<accession>A0A2S6HSH1</accession>
<dbReference type="InterPro" id="IPR006528">
    <property type="entry name" value="Phage_head_morphogenesis_dom"/>
</dbReference>
<reference evidence="3 4" key="1">
    <citation type="submission" date="2018-02" db="EMBL/GenBank/DDBJ databases">
        <title>Genomic Encyclopedia of Archaeal and Bacterial Type Strains, Phase II (KMG-II): from individual species to whole genera.</title>
        <authorList>
            <person name="Goeker M."/>
        </authorList>
    </citation>
    <scope>NUCLEOTIDE SEQUENCE [LARGE SCALE GENOMIC DNA]</scope>
    <source>
        <strain evidence="3 4">DSM 3808</strain>
    </source>
</reference>
<proteinExistence type="predicted"/>
<gene>
    <name evidence="3" type="ORF">BXY41_106217</name>
</gene>